<comment type="caution">
    <text evidence="1">The sequence shown here is derived from an EMBL/GenBank/DDBJ whole genome shotgun (WGS) entry which is preliminary data.</text>
</comment>
<organism evidence="1 2">
    <name type="scientific">Hypothenemus hampei</name>
    <name type="common">Coffee berry borer</name>
    <dbReference type="NCBI Taxonomy" id="57062"/>
    <lineage>
        <taxon>Eukaryota</taxon>
        <taxon>Metazoa</taxon>
        <taxon>Ecdysozoa</taxon>
        <taxon>Arthropoda</taxon>
        <taxon>Hexapoda</taxon>
        <taxon>Insecta</taxon>
        <taxon>Pterygota</taxon>
        <taxon>Neoptera</taxon>
        <taxon>Endopterygota</taxon>
        <taxon>Coleoptera</taxon>
        <taxon>Polyphaga</taxon>
        <taxon>Cucujiformia</taxon>
        <taxon>Curculionidae</taxon>
        <taxon>Scolytinae</taxon>
        <taxon>Hypothenemus</taxon>
    </lineage>
</organism>
<reference evidence="1 2" key="1">
    <citation type="submission" date="2024-05" db="EMBL/GenBank/DDBJ databases">
        <title>Genetic variation in Jamaican populations of the coffee berry borer (Hypothenemus hampei).</title>
        <authorList>
            <person name="Errbii M."/>
            <person name="Myrie A."/>
        </authorList>
    </citation>
    <scope>NUCLEOTIDE SEQUENCE [LARGE SCALE GENOMIC DNA]</scope>
    <source>
        <strain evidence="1">JA-Hopewell-2020-01-JO</strain>
        <tissue evidence="1">Whole body</tissue>
    </source>
</reference>
<evidence type="ECO:0000313" key="2">
    <source>
        <dbReference type="Proteomes" id="UP001566132"/>
    </source>
</evidence>
<protein>
    <submittedName>
        <fullName evidence="1">Uncharacterized protein</fullName>
    </submittedName>
</protein>
<sequence length="108" mass="12486">MTEDHCLACFLSQTTPSTKIYYFWNRSVLIFYEMLTFRCSSCQNSEKAVILLTTAAKLQRFFKKNSFQTCFLLKEIKLKISIKNLGLSGSIVDVKEAVEELWHTPSEC</sequence>
<gene>
    <name evidence="1" type="ORF">ABEB36_005396</name>
</gene>
<dbReference type="EMBL" id="JBDJPC010000004">
    <property type="protein sequence ID" value="KAL1505953.1"/>
    <property type="molecule type" value="Genomic_DNA"/>
</dbReference>
<dbReference type="AlphaFoldDB" id="A0ABD1EY83"/>
<accession>A0ABD1EY83</accession>
<evidence type="ECO:0000313" key="1">
    <source>
        <dbReference type="EMBL" id="KAL1505953.1"/>
    </source>
</evidence>
<name>A0ABD1EY83_HYPHA</name>
<keyword evidence="2" id="KW-1185">Reference proteome</keyword>
<dbReference type="Proteomes" id="UP001566132">
    <property type="component" value="Unassembled WGS sequence"/>
</dbReference>
<proteinExistence type="predicted"/>